<feature type="coiled-coil region" evidence="4">
    <location>
        <begin position="713"/>
        <end position="740"/>
    </location>
</feature>
<dbReference type="InterPro" id="IPR047499">
    <property type="entry name" value="DD_AK7"/>
</dbReference>
<gene>
    <name evidence="7" type="ORF">HHI36_003445</name>
</gene>
<accession>A0ABD2PE58</accession>
<keyword evidence="2" id="KW-0547">Nucleotide-binding</keyword>
<sequence length="834" mass="96228">MIKSVNSERRESDVEPKDETFNIFINNVDSFHGKYILSCLYKQGFEEMKVENPETTEEMPPTDAVSDEETNYDDSPSTENVSVEEIEDNENIANVFNFDEFSAKSKGAQTVSKYKIFGSLSKVMSEKPDELFEVISEGHEQFKNVITQCDCVIYDISLDESQINKALSTLTFIEQEVERRKGTSTKQSTQSVLFILISTAMTWALTPRMDAGDLSPLPFTESDFHKRKPHPNYKEHYDCEREVIQKGRRFRGRLRTFVICSGITYGHEEKILSFLFKRAWANNEYLPIFGNGTNVIPLIHVADLAKVVSSLVDHPGIVTKIHYILAVEQTPTSIKFVVKYISRALGSGKIQYVPLEEAFLYSDITTFKFDHITADIMMEPEFIIETLNIDWSSEMNLVENIEDIVDEFKVARNLHPLKILIHGPPCCGKTKLAHLLAQKYNLRYISVKSILDSMENQLAACAKTSQYSSIGKSEHAKSRTSVYKERSRLSVIYSDKLKEIEGTEELFERDEEDSEEESYHRAVNEENRKLIPKDYFESPMGLRVSDEQIILLLRREMWLNCSQNQGYVLDGFPKTLRQAIELFKCDNHKFSLSSNDTSRSALRNDMRLIPNYIISLDASDHFLFDRISKAPENAIQNTHYNERDMIRRLIHFREHNSFDTGVCTYFQDCDTDVVEINVSEFPSEDMACILYICSKILGPPRGFGLTSQESEELATAKDYQEKLGKEREELEEKLKRKMDETILDEKMKHIIMKNHLENIRENRVLGPKIEKFRQFMAKKILPIVSEAIMVLVGANPEDPVDFLAEYLFKYNPNGKMFNPMYTRDGEILINEENH</sequence>
<dbReference type="AlphaFoldDB" id="A0ABD2PE58"/>
<organism evidence="7 8">
    <name type="scientific">Cryptolaemus montrouzieri</name>
    <dbReference type="NCBI Taxonomy" id="559131"/>
    <lineage>
        <taxon>Eukaryota</taxon>
        <taxon>Metazoa</taxon>
        <taxon>Ecdysozoa</taxon>
        <taxon>Arthropoda</taxon>
        <taxon>Hexapoda</taxon>
        <taxon>Insecta</taxon>
        <taxon>Pterygota</taxon>
        <taxon>Neoptera</taxon>
        <taxon>Endopterygota</taxon>
        <taxon>Coleoptera</taxon>
        <taxon>Polyphaga</taxon>
        <taxon>Cucujiformia</taxon>
        <taxon>Coccinelloidea</taxon>
        <taxon>Coccinellidae</taxon>
        <taxon>Scymninae</taxon>
        <taxon>Scymnini</taxon>
        <taxon>Cryptolaemus</taxon>
    </lineage>
</organism>
<dbReference type="CDD" id="cd22967">
    <property type="entry name" value="DD_AK7"/>
    <property type="match status" value="1"/>
</dbReference>
<dbReference type="EMBL" id="JABFTP020000185">
    <property type="protein sequence ID" value="KAL3289002.1"/>
    <property type="molecule type" value="Genomic_DNA"/>
</dbReference>
<name>A0ABD2PE58_9CUCU</name>
<evidence type="ECO:0000256" key="5">
    <source>
        <dbReference type="SAM" id="MobiDB-lite"/>
    </source>
</evidence>
<dbReference type="GO" id="GO:0016301">
    <property type="term" value="F:kinase activity"/>
    <property type="evidence" value="ECO:0007669"/>
    <property type="project" value="UniProtKB-KW"/>
</dbReference>
<dbReference type="Gene3D" id="1.20.890.10">
    <property type="entry name" value="cAMP-dependent protein kinase regulatory subunit, dimerization-anchoring domain"/>
    <property type="match status" value="1"/>
</dbReference>
<dbReference type="InterPro" id="IPR000850">
    <property type="entry name" value="Adenylat/UMP-CMP_kin"/>
</dbReference>
<comment type="caution">
    <text evidence="7">The sequence shown here is derived from an EMBL/GenBank/DDBJ whole genome shotgun (WGS) entry which is preliminary data.</text>
</comment>
<evidence type="ECO:0000259" key="6">
    <source>
        <dbReference type="Pfam" id="PF00004"/>
    </source>
</evidence>
<evidence type="ECO:0000256" key="4">
    <source>
        <dbReference type="SAM" id="Coils"/>
    </source>
</evidence>
<reference evidence="7 8" key="1">
    <citation type="journal article" date="2021" name="BMC Biol.">
        <title>Horizontally acquired antibacterial genes associated with adaptive radiation of ladybird beetles.</title>
        <authorList>
            <person name="Li H.S."/>
            <person name="Tang X.F."/>
            <person name="Huang Y.H."/>
            <person name="Xu Z.Y."/>
            <person name="Chen M.L."/>
            <person name="Du X.Y."/>
            <person name="Qiu B.Y."/>
            <person name="Chen P.T."/>
            <person name="Zhang W."/>
            <person name="Slipinski A."/>
            <person name="Escalona H.E."/>
            <person name="Waterhouse R.M."/>
            <person name="Zwick A."/>
            <person name="Pang H."/>
        </authorList>
    </citation>
    <scope>NUCLEOTIDE SEQUENCE [LARGE SCALE GENOMIC DNA]</scope>
    <source>
        <strain evidence="7">SYSU2018</strain>
    </source>
</reference>
<dbReference type="SUPFAM" id="SSF51735">
    <property type="entry name" value="NAD(P)-binding Rossmann-fold domains"/>
    <property type="match status" value="1"/>
</dbReference>
<evidence type="ECO:0000256" key="3">
    <source>
        <dbReference type="ARBA" id="ARBA00022777"/>
    </source>
</evidence>
<protein>
    <recommendedName>
        <fullName evidence="6">ATPase AAA-type core domain-containing protein</fullName>
    </recommendedName>
</protein>
<evidence type="ECO:0000256" key="1">
    <source>
        <dbReference type="ARBA" id="ARBA00022679"/>
    </source>
</evidence>
<dbReference type="InterPro" id="IPR003959">
    <property type="entry name" value="ATPase_AAA_core"/>
</dbReference>
<feature type="region of interest" description="Disordered" evidence="5">
    <location>
        <begin position="51"/>
        <end position="79"/>
    </location>
</feature>
<dbReference type="PANTHER" id="PTHR23359">
    <property type="entry name" value="NUCLEOTIDE KINASE"/>
    <property type="match status" value="1"/>
</dbReference>
<dbReference type="InterPro" id="IPR027417">
    <property type="entry name" value="P-loop_NTPase"/>
</dbReference>
<evidence type="ECO:0000313" key="7">
    <source>
        <dbReference type="EMBL" id="KAL3289002.1"/>
    </source>
</evidence>
<keyword evidence="8" id="KW-1185">Reference proteome</keyword>
<keyword evidence="4" id="KW-0175">Coiled coil</keyword>
<evidence type="ECO:0000256" key="2">
    <source>
        <dbReference type="ARBA" id="ARBA00022741"/>
    </source>
</evidence>
<keyword evidence="1" id="KW-0808">Transferase</keyword>
<dbReference type="Pfam" id="PF00004">
    <property type="entry name" value="AAA"/>
    <property type="match status" value="1"/>
</dbReference>
<feature type="domain" description="ATPase AAA-type core" evidence="6">
    <location>
        <begin position="419"/>
        <end position="504"/>
    </location>
</feature>
<evidence type="ECO:0000313" key="8">
    <source>
        <dbReference type="Proteomes" id="UP001516400"/>
    </source>
</evidence>
<proteinExistence type="predicted"/>
<keyword evidence="3" id="KW-0418">Kinase</keyword>
<dbReference type="GO" id="GO:0000166">
    <property type="term" value="F:nucleotide binding"/>
    <property type="evidence" value="ECO:0007669"/>
    <property type="project" value="UniProtKB-KW"/>
</dbReference>
<dbReference type="Proteomes" id="UP001516400">
    <property type="component" value="Unassembled WGS sequence"/>
</dbReference>
<dbReference type="Gene3D" id="3.40.50.720">
    <property type="entry name" value="NAD(P)-binding Rossmann-like Domain"/>
    <property type="match status" value="1"/>
</dbReference>
<dbReference type="Pfam" id="PF05186">
    <property type="entry name" value="Dpy-30"/>
    <property type="match status" value="1"/>
</dbReference>
<dbReference type="SUPFAM" id="SSF52540">
    <property type="entry name" value="P-loop containing nucleoside triphosphate hydrolases"/>
    <property type="match status" value="1"/>
</dbReference>
<dbReference type="InterPro" id="IPR007858">
    <property type="entry name" value="Dpy-30_motif"/>
</dbReference>
<dbReference type="Gene3D" id="3.40.50.300">
    <property type="entry name" value="P-loop containing nucleotide triphosphate hydrolases"/>
    <property type="match status" value="1"/>
</dbReference>
<dbReference type="InterPro" id="IPR036291">
    <property type="entry name" value="NAD(P)-bd_dom_sf"/>
</dbReference>